<dbReference type="AlphaFoldDB" id="A0AAD9WPC3"/>
<dbReference type="PANTHER" id="PTHR31973">
    <property type="entry name" value="POLYPROTEIN, PUTATIVE-RELATED"/>
    <property type="match status" value="1"/>
</dbReference>
<accession>A0AAD9WPC3</accession>
<reference evidence="2" key="1">
    <citation type="journal article" date="2023" name="Plant J.">
        <title>Genome sequences and population genomics provide insights into the demographic history, inbreeding, and mutation load of two 'living fossil' tree species of Dipteronia.</title>
        <authorList>
            <person name="Feng Y."/>
            <person name="Comes H.P."/>
            <person name="Chen J."/>
            <person name="Zhu S."/>
            <person name="Lu R."/>
            <person name="Zhang X."/>
            <person name="Li P."/>
            <person name="Qiu J."/>
            <person name="Olsen K.M."/>
            <person name="Qiu Y."/>
        </authorList>
    </citation>
    <scope>NUCLEOTIDE SEQUENCE</scope>
    <source>
        <strain evidence="2">KIB01</strain>
    </source>
</reference>
<gene>
    <name evidence="2" type="ORF">Ddye_032250</name>
</gene>
<name>A0AAD9WPC3_9ROSI</name>
<dbReference type="PANTHER" id="PTHR31973:SF187">
    <property type="entry name" value="MUTATOR TRANSPOSASE MUDRA PROTEIN"/>
    <property type="match status" value="1"/>
</dbReference>
<proteinExistence type="predicted"/>
<evidence type="ECO:0000313" key="2">
    <source>
        <dbReference type="EMBL" id="KAK2637458.1"/>
    </source>
</evidence>
<feature type="domain" description="MULE transposase" evidence="1">
    <location>
        <begin position="124"/>
        <end position="208"/>
    </location>
</feature>
<keyword evidence="3" id="KW-1185">Reference proteome</keyword>
<comment type="caution">
    <text evidence="2">The sequence shown here is derived from an EMBL/GenBank/DDBJ whole genome shotgun (WGS) entry which is preliminary data.</text>
</comment>
<evidence type="ECO:0000313" key="3">
    <source>
        <dbReference type="Proteomes" id="UP001280121"/>
    </source>
</evidence>
<dbReference type="InterPro" id="IPR018289">
    <property type="entry name" value="MULE_transposase_dom"/>
</dbReference>
<evidence type="ECO:0000259" key="1">
    <source>
        <dbReference type="Pfam" id="PF10551"/>
    </source>
</evidence>
<dbReference type="Pfam" id="PF10551">
    <property type="entry name" value="MULE"/>
    <property type="match status" value="1"/>
</dbReference>
<dbReference type="Proteomes" id="UP001280121">
    <property type="component" value="Unassembled WGS sequence"/>
</dbReference>
<protein>
    <recommendedName>
        <fullName evidence="1">MULE transposase domain-containing protein</fullName>
    </recommendedName>
</protein>
<dbReference type="EMBL" id="JANJYI010000009">
    <property type="protein sequence ID" value="KAK2637458.1"/>
    <property type="molecule type" value="Genomic_DNA"/>
</dbReference>
<organism evidence="2 3">
    <name type="scientific">Dipteronia dyeriana</name>
    <dbReference type="NCBI Taxonomy" id="168575"/>
    <lineage>
        <taxon>Eukaryota</taxon>
        <taxon>Viridiplantae</taxon>
        <taxon>Streptophyta</taxon>
        <taxon>Embryophyta</taxon>
        <taxon>Tracheophyta</taxon>
        <taxon>Spermatophyta</taxon>
        <taxon>Magnoliopsida</taxon>
        <taxon>eudicotyledons</taxon>
        <taxon>Gunneridae</taxon>
        <taxon>Pentapetalae</taxon>
        <taxon>rosids</taxon>
        <taxon>malvids</taxon>
        <taxon>Sapindales</taxon>
        <taxon>Sapindaceae</taxon>
        <taxon>Hippocastanoideae</taxon>
        <taxon>Acereae</taxon>
        <taxon>Dipteronia</taxon>
    </lineage>
</organism>
<sequence>MIGKDRMIPQLCVSPTERAAGDVIGNDIPPCENTQQFESFSGSNQVFTQRNGTEVRENMCVVPLVVADHADVVGPQFGDVFGCQIEMNDGQYNEQYNEMYNDMYNKLSTEPNIGPNHKVNNEAFEGTHLKGIFEGTMFVATALDGNEQVYPITFGYVDSENNISWEWFLDCLKGALGKINYLVFISDRHASIEAEISKVFPYATYTICC</sequence>